<evidence type="ECO:0000313" key="2">
    <source>
        <dbReference type="EMBL" id="CAI9783614.1"/>
    </source>
</evidence>
<protein>
    <submittedName>
        <fullName evidence="2">Uncharacterized protein</fullName>
    </submittedName>
</protein>
<feature type="transmembrane region" description="Helical" evidence="1">
    <location>
        <begin position="57"/>
        <end position="74"/>
    </location>
</feature>
<reference evidence="2" key="1">
    <citation type="submission" date="2023-05" db="EMBL/GenBank/DDBJ databases">
        <authorList>
            <person name="Huff M."/>
        </authorList>
    </citation>
    <scope>NUCLEOTIDE SEQUENCE</scope>
</reference>
<keyword evidence="1" id="KW-0472">Membrane</keyword>
<dbReference type="AlphaFoldDB" id="A0AAD2A8C9"/>
<proteinExistence type="predicted"/>
<keyword evidence="1" id="KW-0812">Transmembrane</keyword>
<name>A0AAD2A8C9_9LAMI</name>
<dbReference type="EMBL" id="OU503055">
    <property type="protein sequence ID" value="CAI9783614.1"/>
    <property type="molecule type" value="Genomic_DNA"/>
</dbReference>
<sequence length="168" mass="18917">MKRYDLLSFSLYSSSLSSRKSPRLLISSFALLGFQSLLVAIISNYRVVYRGKILRNYSGLLWQGISIFSLLVVCSTRSKNHHSQSHLLVPVALRTCGGLDNLKRFMLPFQMMELYHGSGQSPLDYIMDNDDCVDWSLKGNFIAVAKKNSVIGDSDVNQVIKDICRCIS</sequence>
<evidence type="ECO:0000256" key="1">
    <source>
        <dbReference type="SAM" id="Phobius"/>
    </source>
</evidence>
<feature type="transmembrane region" description="Helical" evidence="1">
    <location>
        <begin position="24"/>
        <end position="45"/>
    </location>
</feature>
<keyword evidence="1" id="KW-1133">Transmembrane helix</keyword>
<organism evidence="2 3">
    <name type="scientific">Fraxinus pennsylvanica</name>
    <dbReference type="NCBI Taxonomy" id="56036"/>
    <lineage>
        <taxon>Eukaryota</taxon>
        <taxon>Viridiplantae</taxon>
        <taxon>Streptophyta</taxon>
        <taxon>Embryophyta</taxon>
        <taxon>Tracheophyta</taxon>
        <taxon>Spermatophyta</taxon>
        <taxon>Magnoliopsida</taxon>
        <taxon>eudicotyledons</taxon>
        <taxon>Gunneridae</taxon>
        <taxon>Pentapetalae</taxon>
        <taxon>asterids</taxon>
        <taxon>lamiids</taxon>
        <taxon>Lamiales</taxon>
        <taxon>Oleaceae</taxon>
        <taxon>Oleeae</taxon>
        <taxon>Fraxinus</taxon>
    </lineage>
</organism>
<dbReference type="Proteomes" id="UP000834106">
    <property type="component" value="Chromosome 20"/>
</dbReference>
<accession>A0AAD2A8C9</accession>
<keyword evidence="3" id="KW-1185">Reference proteome</keyword>
<gene>
    <name evidence="2" type="ORF">FPE_LOCUS31135</name>
</gene>
<evidence type="ECO:0000313" key="3">
    <source>
        <dbReference type="Proteomes" id="UP000834106"/>
    </source>
</evidence>